<accession>A0ABQ0LU81</accession>
<reference evidence="1" key="1">
    <citation type="submission" date="2014-09" db="EMBL/GenBank/DDBJ databases">
        <title>Genome sequence of the luminous mushroom Mycena chlorophos for searching fungal bioluminescence genes.</title>
        <authorList>
            <person name="Tanaka Y."/>
            <person name="Kasuga D."/>
            <person name="Oba Y."/>
            <person name="Hase S."/>
            <person name="Sato K."/>
            <person name="Oba Y."/>
            <person name="Sakakibara Y."/>
        </authorList>
    </citation>
    <scope>NUCLEOTIDE SEQUENCE</scope>
</reference>
<protein>
    <submittedName>
        <fullName evidence="1">Uncharacterized protein</fullName>
    </submittedName>
</protein>
<gene>
    <name evidence="1" type="ORF">MCHLO_11018</name>
</gene>
<evidence type="ECO:0000313" key="1">
    <source>
        <dbReference type="EMBL" id="GAT54142.1"/>
    </source>
</evidence>
<keyword evidence="2" id="KW-1185">Reference proteome</keyword>
<sequence>MSSSSTWTFPLEIEGCENQNPADCHRHRLWVAGRIAKKLAQMPFNALHLLLPEKLEEYLHPGDRELCSVCQTSLTEAGSAARKRAWQSLPATFGLPSWRELKGMKTEAMGPIEF</sequence>
<proteinExistence type="predicted"/>
<dbReference type="Proteomes" id="UP000815677">
    <property type="component" value="Unassembled WGS sequence"/>
</dbReference>
<evidence type="ECO:0000313" key="2">
    <source>
        <dbReference type="Proteomes" id="UP000815677"/>
    </source>
</evidence>
<organism evidence="1 2">
    <name type="scientific">Mycena chlorophos</name>
    <name type="common">Agaric fungus</name>
    <name type="synonym">Agaricus chlorophos</name>
    <dbReference type="NCBI Taxonomy" id="658473"/>
    <lineage>
        <taxon>Eukaryota</taxon>
        <taxon>Fungi</taxon>
        <taxon>Dikarya</taxon>
        <taxon>Basidiomycota</taxon>
        <taxon>Agaricomycotina</taxon>
        <taxon>Agaricomycetes</taxon>
        <taxon>Agaricomycetidae</taxon>
        <taxon>Agaricales</taxon>
        <taxon>Marasmiineae</taxon>
        <taxon>Mycenaceae</taxon>
        <taxon>Mycena</taxon>
    </lineage>
</organism>
<name>A0ABQ0LU81_MYCCL</name>
<dbReference type="EMBL" id="DF848518">
    <property type="protein sequence ID" value="GAT54142.1"/>
    <property type="molecule type" value="Genomic_DNA"/>
</dbReference>